<evidence type="ECO:0000313" key="2">
    <source>
        <dbReference type="EMBL" id="KAK7864920.1"/>
    </source>
</evidence>
<evidence type="ECO:0000256" key="1">
    <source>
        <dbReference type="SAM" id="MobiDB-lite"/>
    </source>
</evidence>
<feature type="compositionally biased region" description="Gly residues" evidence="1">
    <location>
        <begin position="72"/>
        <end position="81"/>
    </location>
</feature>
<name>A0AAN9VMZ4_9ORTH</name>
<accession>A0AAN9VMZ4</accession>
<proteinExistence type="predicted"/>
<evidence type="ECO:0008006" key="4">
    <source>
        <dbReference type="Google" id="ProtNLM"/>
    </source>
</evidence>
<dbReference type="AlphaFoldDB" id="A0AAN9VMZ4"/>
<dbReference type="Proteomes" id="UP001378592">
    <property type="component" value="Unassembled WGS sequence"/>
</dbReference>
<feature type="compositionally biased region" description="Basic residues" evidence="1">
    <location>
        <begin position="91"/>
        <end position="110"/>
    </location>
</feature>
<feature type="compositionally biased region" description="Low complexity" evidence="1">
    <location>
        <begin position="141"/>
        <end position="161"/>
    </location>
</feature>
<sequence>MGVASRLPSRALGGNYEILGEACSAGTKGASGPIAASAAAAAAAAARASRRPRGPGNCACAARTKRRRDGGGARPGDGGRPAGREEGRVRGGGRARGARGGRGRRGRGGRGRAGPSPQQLASVLSCQDSRPHGLPAAVPSEMAEPALEGAEAPPAEAPAPASTQAQVSKSRDPNRPLTFRYWSRPTHLQYKYLYDYRHNYYNDVIDYLDRRSRGLTREIPRPQTWAERALRTYMSSSSEASARRQKDIELLSNIRSSNYSYQYHSRDYLIRRYPALSY</sequence>
<feature type="region of interest" description="Disordered" evidence="1">
    <location>
        <begin position="45"/>
        <end position="176"/>
    </location>
</feature>
<feature type="compositionally biased region" description="Polar residues" evidence="1">
    <location>
        <begin position="116"/>
        <end position="128"/>
    </location>
</feature>
<dbReference type="EMBL" id="JAZDUA010000190">
    <property type="protein sequence ID" value="KAK7864920.1"/>
    <property type="molecule type" value="Genomic_DNA"/>
</dbReference>
<organism evidence="2 3">
    <name type="scientific">Gryllus longicercus</name>
    <dbReference type="NCBI Taxonomy" id="2509291"/>
    <lineage>
        <taxon>Eukaryota</taxon>
        <taxon>Metazoa</taxon>
        <taxon>Ecdysozoa</taxon>
        <taxon>Arthropoda</taxon>
        <taxon>Hexapoda</taxon>
        <taxon>Insecta</taxon>
        <taxon>Pterygota</taxon>
        <taxon>Neoptera</taxon>
        <taxon>Polyneoptera</taxon>
        <taxon>Orthoptera</taxon>
        <taxon>Ensifera</taxon>
        <taxon>Gryllidea</taxon>
        <taxon>Grylloidea</taxon>
        <taxon>Gryllidae</taxon>
        <taxon>Gryllinae</taxon>
        <taxon>Gryllus</taxon>
    </lineage>
</organism>
<gene>
    <name evidence="2" type="ORF">R5R35_008724</name>
</gene>
<comment type="caution">
    <text evidence="2">The sequence shown here is derived from an EMBL/GenBank/DDBJ whole genome shotgun (WGS) entry which is preliminary data.</text>
</comment>
<evidence type="ECO:0000313" key="3">
    <source>
        <dbReference type="Proteomes" id="UP001378592"/>
    </source>
</evidence>
<keyword evidence="3" id="KW-1185">Reference proteome</keyword>
<protein>
    <recommendedName>
        <fullName evidence="4">Flightin</fullName>
    </recommendedName>
</protein>
<reference evidence="2 3" key="1">
    <citation type="submission" date="2024-03" db="EMBL/GenBank/DDBJ databases">
        <title>The genome assembly and annotation of the cricket Gryllus longicercus Weissman &amp; Gray.</title>
        <authorList>
            <person name="Szrajer S."/>
            <person name="Gray D."/>
            <person name="Ylla G."/>
        </authorList>
    </citation>
    <scope>NUCLEOTIDE SEQUENCE [LARGE SCALE GENOMIC DNA]</scope>
    <source>
        <strain evidence="2">DAG 2021-001</strain>
        <tissue evidence="2">Whole body minus gut</tissue>
    </source>
</reference>